<sequence length="68" mass="7784">MLSFLRDPAPLYPLISLKFIRFLKITGKEESSILLAHLTTDELDSLCWAPGLPEFTIFILHREAKGLR</sequence>
<organism evidence="1 2">
    <name type="scientific">Lactuca virosa</name>
    <dbReference type="NCBI Taxonomy" id="75947"/>
    <lineage>
        <taxon>Eukaryota</taxon>
        <taxon>Viridiplantae</taxon>
        <taxon>Streptophyta</taxon>
        <taxon>Embryophyta</taxon>
        <taxon>Tracheophyta</taxon>
        <taxon>Spermatophyta</taxon>
        <taxon>Magnoliopsida</taxon>
        <taxon>eudicotyledons</taxon>
        <taxon>Gunneridae</taxon>
        <taxon>Pentapetalae</taxon>
        <taxon>asterids</taxon>
        <taxon>campanulids</taxon>
        <taxon>Asterales</taxon>
        <taxon>Asteraceae</taxon>
        <taxon>Cichorioideae</taxon>
        <taxon>Cichorieae</taxon>
        <taxon>Lactucinae</taxon>
        <taxon>Lactuca</taxon>
    </lineage>
</organism>
<proteinExistence type="predicted"/>
<keyword evidence="2" id="KW-1185">Reference proteome</keyword>
<dbReference type="Proteomes" id="UP001157418">
    <property type="component" value="Unassembled WGS sequence"/>
</dbReference>
<dbReference type="AlphaFoldDB" id="A0AAU9LLU1"/>
<comment type="caution">
    <text evidence="1">The sequence shown here is derived from an EMBL/GenBank/DDBJ whole genome shotgun (WGS) entry which is preliminary data.</text>
</comment>
<gene>
    <name evidence="1" type="ORF">LVIROSA_LOCUS4663</name>
</gene>
<name>A0AAU9LLU1_9ASTR</name>
<accession>A0AAU9LLU1</accession>
<reference evidence="1 2" key="1">
    <citation type="submission" date="2022-01" db="EMBL/GenBank/DDBJ databases">
        <authorList>
            <person name="Xiong W."/>
            <person name="Schranz E."/>
        </authorList>
    </citation>
    <scope>NUCLEOTIDE SEQUENCE [LARGE SCALE GENOMIC DNA]</scope>
</reference>
<evidence type="ECO:0000313" key="1">
    <source>
        <dbReference type="EMBL" id="CAH1416933.1"/>
    </source>
</evidence>
<protein>
    <submittedName>
        <fullName evidence="1">Uncharacterized protein</fullName>
    </submittedName>
</protein>
<evidence type="ECO:0000313" key="2">
    <source>
        <dbReference type="Proteomes" id="UP001157418"/>
    </source>
</evidence>
<dbReference type="EMBL" id="CAKMRJ010000002">
    <property type="protein sequence ID" value="CAH1416933.1"/>
    <property type="molecule type" value="Genomic_DNA"/>
</dbReference>